<evidence type="ECO:0000313" key="2">
    <source>
        <dbReference type="EnsemblMetazoa" id="AMIN014200-PA"/>
    </source>
</evidence>
<accession>A0A182WNA2</accession>
<dbReference type="VEuPathDB" id="VectorBase:AMIN014200"/>
<name>A0A182WNA2_9DIPT</name>
<dbReference type="Proteomes" id="UP000075920">
    <property type="component" value="Unassembled WGS sequence"/>
</dbReference>
<proteinExistence type="predicted"/>
<reference evidence="3" key="1">
    <citation type="submission" date="2013-03" db="EMBL/GenBank/DDBJ databases">
        <title>The Genome Sequence of Anopheles minimus MINIMUS1.</title>
        <authorList>
            <consortium name="The Broad Institute Genomics Platform"/>
            <person name="Neafsey D.E."/>
            <person name="Walton C."/>
            <person name="Walker B."/>
            <person name="Young S.K."/>
            <person name="Zeng Q."/>
            <person name="Gargeya S."/>
            <person name="Fitzgerald M."/>
            <person name="Haas B."/>
            <person name="Abouelleil A."/>
            <person name="Allen A.W."/>
            <person name="Alvarado L."/>
            <person name="Arachchi H.M."/>
            <person name="Berlin A.M."/>
            <person name="Chapman S.B."/>
            <person name="Gainer-Dewar J."/>
            <person name="Goldberg J."/>
            <person name="Griggs A."/>
            <person name="Gujja S."/>
            <person name="Hansen M."/>
            <person name="Howarth C."/>
            <person name="Imamovic A."/>
            <person name="Ireland A."/>
            <person name="Larimer J."/>
            <person name="McCowan C."/>
            <person name="Murphy C."/>
            <person name="Pearson M."/>
            <person name="Poon T.W."/>
            <person name="Priest M."/>
            <person name="Roberts A."/>
            <person name="Saif S."/>
            <person name="Shea T."/>
            <person name="Sisk P."/>
            <person name="Sykes S."/>
            <person name="Wortman J."/>
            <person name="Nusbaum C."/>
            <person name="Birren B."/>
        </authorList>
    </citation>
    <scope>NUCLEOTIDE SEQUENCE [LARGE SCALE GENOMIC DNA]</scope>
    <source>
        <strain evidence="3">MINIMUS1</strain>
    </source>
</reference>
<protein>
    <submittedName>
        <fullName evidence="2">Uncharacterized protein</fullName>
    </submittedName>
</protein>
<organism evidence="2 3">
    <name type="scientific">Anopheles minimus</name>
    <dbReference type="NCBI Taxonomy" id="112268"/>
    <lineage>
        <taxon>Eukaryota</taxon>
        <taxon>Metazoa</taxon>
        <taxon>Ecdysozoa</taxon>
        <taxon>Arthropoda</taxon>
        <taxon>Hexapoda</taxon>
        <taxon>Insecta</taxon>
        <taxon>Pterygota</taxon>
        <taxon>Neoptera</taxon>
        <taxon>Endopterygota</taxon>
        <taxon>Diptera</taxon>
        <taxon>Nematocera</taxon>
        <taxon>Culicoidea</taxon>
        <taxon>Culicidae</taxon>
        <taxon>Anophelinae</taxon>
        <taxon>Anopheles</taxon>
    </lineage>
</organism>
<sequence length="56" mass="5914">MGSRNRSHGSELLPCNVTPAPIPAKSKPRFRLDPSGAVGAVRSRRSRSEPSGAASR</sequence>
<keyword evidence="3" id="KW-1185">Reference proteome</keyword>
<feature type="region of interest" description="Disordered" evidence="1">
    <location>
        <begin position="1"/>
        <end position="56"/>
    </location>
</feature>
<dbReference type="EnsemblMetazoa" id="AMIN014200-RA">
    <property type="protein sequence ID" value="AMIN014200-PA"/>
    <property type="gene ID" value="AMIN014200"/>
</dbReference>
<evidence type="ECO:0000313" key="3">
    <source>
        <dbReference type="Proteomes" id="UP000075920"/>
    </source>
</evidence>
<reference evidence="2" key="2">
    <citation type="submission" date="2020-05" db="UniProtKB">
        <authorList>
            <consortium name="EnsemblMetazoa"/>
        </authorList>
    </citation>
    <scope>IDENTIFICATION</scope>
    <source>
        <strain evidence="2">MINIMUS1</strain>
    </source>
</reference>
<evidence type="ECO:0000256" key="1">
    <source>
        <dbReference type="SAM" id="MobiDB-lite"/>
    </source>
</evidence>
<dbReference type="AlphaFoldDB" id="A0A182WNA2"/>